<gene>
    <name evidence="7" type="ORF">D5R40_27235</name>
</gene>
<dbReference type="RefSeq" id="WP_124146083.1">
    <property type="nucleotide sequence ID" value="NZ_CAWOKI010000137.1"/>
</dbReference>
<accession>A0A3N6NIJ4</accession>
<name>A0A3N6NIJ4_9CYAN</name>
<dbReference type="EC" id="2.7.13.3" evidence="2"/>
<dbReference type="GO" id="GO:0000155">
    <property type="term" value="F:phosphorelay sensor kinase activity"/>
    <property type="evidence" value="ECO:0007669"/>
    <property type="project" value="InterPro"/>
</dbReference>
<dbReference type="SUPFAM" id="SSF47384">
    <property type="entry name" value="Homodimeric domain of signal transducing histidine kinase"/>
    <property type="match status" value="1"/>
</dbReference>
<dbReference type="Gene3D" id="1.10.287.130">
    <property type="match status" value="1"/>
</dbReference>
<dbReference type="Gene3D" id="3.30.565.10">
    <property type="entry name" value="Histidine kinase-like ATPase, C-terminal domain"/>
    <property type="match status" value="1"/>
</dbReference>
<feature type="transmembrane region" description="Helical" evidence="5">
    <location>
        <begin position="6"/>
        <end position="24"/>
    </location>
</feature>
<evidence type="ECO:0000256" key="5">
    <source>
        <dbReference type="SAM" id="Phobius"/>
    </source>
</evidence>
<evidence type="ECO:0000256" key="3">
    <source>
        <dbReference type="ARBA" id="ARBA00022553"/>
    </source>
</evidence>
<keyword evidence="5" id="KW-0812">Transmembrane</keyword>
<evidence type="ECO:0000256" key="4">
    <source>
        <dbReference type="ARBA" id="ARBA00022777"/>
    </source>
</evidence>
<keyword evidence="5" id="KW-1133">Transmembrane helix</keyword>
<dbReference type="InterPro" id="IPR036890">
    <property type="entry name" value="HATPase_C_sf"/>
</dbReference>
<dbReference type="SUPFAM" id="SSF55874">
    <property type="entry name" value="ATPase domain of HSP90 chaperone/DNA topoisomerase II/histidine kinase"/>
    <property type="match status" value="1"/>
</dbReference>
<dbReference type="SMART" id="SM00388">
    <property type="entry name" value="HisKA"/>
    <property type="match status" value="1"/>
</dbReference>
<dbReference type="Proteomes" id="UP000269154">
    <property type="component" value="Unassembled WGS sequence"/>
</dbReference>
<dbReference type="OrthoDB" id="505938at2"/>
<dbReference type="PANTHER" id="PTHR43719:SF28">
    <property type="entry name" value="PEROXIDE STRESS-ACTIVATED HISTIDINE KINASE MAK1-RELATED"/>
    <property type="match status" value="1"/>
</dbReference>
<dbReference type="InterPro" id="IPR003661">
    <property type="entry name" value="HisK_dim/P_dom"/>
</dbReference>
<keyword evidence="4 7" id="KW-0418">Kinase</keyword>
<dbReference type="Pfam" id="PF00512">
    <property type="entry name" value="HisKA"/>
    <property type="match status" value="1"/>
</dbReference>
<feature type="domain" description="Histidine kinase" evidence="6">
    <location>
        <begin position="78"/>
        <end position="289"/>
    </location>
</feature>
<dbReference type="PANTHER" id="PTHR43719">
    <property type="entry name" value="TWO-COMPONENT HISTIDINE KINASE"/>
    <property type="match status" value="1"/>
</dbReference>
<keyword evidence="5" id="KW-0472">Membrane</keyword>
<sequence>MGWNDFLFLALGLGFGLIGGRLWLRQKTENLSTPSVVSSPEVSNLEEVEGVLEQLKQTQLAYQMASEMSKFKAGFLARTSHELRSPMNSMISTLQLIIFDLADNPEEEREFANQAYNSALKTLGLLDRIIDVAKTEHGTEKLKIEPLQLSKVLEAVDDLTCLQAANRSIRLKILPPDPNIYVLADESRLKQVLIGLVDTAIAEMNEGSINVSVHPAQESGYVNIWIDDQRPVSAWSESWDLLKQSHEEKTEKVVSCDFQLSPGMRLLMNQTLLGIMNGRLEVLATPSDGKESDFNRTQCSIPMSIENNESSALVN</sequence>
<organism evidence="7 8">
    <name type="scientific">Okeania hirsuta</name>
    <dbReference type="NCBI Taxonomy" id="1458930"/>
    <lineage>
        <taxon>Bacteria</taxon>
        <taxon>Bacillati</taxon>
        <taxon>Cyanobacteriota</taxon>
        <taxon>Cyanophyceae</taxon>
        <taxon>Oscillatoriophycideae</taxon>
        <taxon>Oscillatoriales</taxon>
        <taxon>Microcoleaceae</taxon>
        <taxon>Okeania</taxon>
    </lineage>
</organism>
<dbReference type="AlphaFoldDB" id="A0A3N6NIJ4"/>
<comment type="caution">
    <text evidence="7">The sequence shown here is derived from an EMBL/GenBank/DDBJ whole genome shotgun (WGS) entry which is preliminary data.</text>
</comment>
<evidence type="ECO:0000256" key="2">
    <source>
        <dbReference type="ARBA" id="ARBA00012438"/>
    </source>
</evidence>
<dbReference type="InterPro" id="IPR050956">
    <property type="entry name" value="2C_system_His_kinase"/>
</dbReference>
<keyword evidence="3" id="KW-0597">Phosphoprotein</keyword>
<comment type="catalytic activity">
    <reaction evidence="1">
        <text>ATP + protein L-histidine = ADP + protein N-phospho-L-histidine.</text>
        <dbReference type="EC" id="2.7.13.3"/>
    </reaction>
</comment>
<evidence type="ECO:0000256" key="1">
    <source>
        <dbReference type="ARBA" id="ARBA00000085"/>
    </source>
</evidence>
<dbReference type="InterPro" id="IPR005467">
    <property type="entry name" value="His_kinase_dom"/>
</dbReference>
<evidence type="ECO:0000259" key="6">
    <source>
        <dbReference type="PROSITE" id="PS50109"/>
    </source>
</evidence>
<reference evidence="7 8" key="1">
    <citation type="journal article" date="2018" name="ACS Chem. Biol.">
        <title>Ketoreductase domain dysfunction expands chemodiversity: malyngamide biosynthesis in the cyanobacterium Okeania hirsuta.</title>
        <authorList>
            <person name="Moss N.A."/>
            <person name="Leao T."/>
            <person name="Rankin M."/>
            <person name="McCullough T.M."/>
            <person name="Qu P."/>
            <person name="Korobeynikov A."/>
            <person name="Smith J.L."/>
            <person name="Gerwick L."/>
            <person name="Gerwick W.H."/>
        </authorList>
    </citation>
    <scope>NUCLEOTIDE SEQUENCE [LARGE SCALE GENOMIC DNA]</scope>
    <source>
        <strain evidence="7 8">PAB10Feb10-1</strain>
    </source>
</reference>
<keyword evidence="8" id="KW-1185">Reference proteome</keyword>
<proteinExistence type="predicted"/>
<dbReference type="PROSITE" id="PS50109">
    <property type="entry name" value="HIS_KIN"/>
    <property type="match status" value="1"/>
</dbReference>
<evidence type="ECO:0000313" key="8">
    <source>
        <dbReference type="Proteomes" id="UP000269154"/>
    </source>
</evidence>
<keyword evidence="4 7" id="KW-0808">Transferase</keyword>
<dbReference type="CDD" id="cd00082">
    <property type="entry name" value="HisKA"/>
    <property type="match status" value="1"/>
</dbReference>
<dbReference type="InterPro" id="IPR036097">
    <property type="entry name" value="HisK_dim/P_sf"/>
</dbReference>
<protein>
    <recommendedName>
        <fullName evidence="2">histidine kinase</fullName>
        <ecNumber evidence="2">2.7.13.3</ecNumber>
    </recommendedName>
</protein>
<dbReference type="EMBL" id="RCBY01000246">
    <property type="protein sequence ID" value="RQH27520.1"/>
    <property type="molecule type" value="Genomic_DNA"/>
</dbReference>
<evidence type="ECO:0000313" key="7">
    <source>
        <dbReference type="EMBL" id="RQH27520.1"/>
    </source>
</evidence>